<evidence type="ECO:0000256" key="4">
    <source>
        <dbReference type="ARBA" id="ARBA00022679"/>
    </source>
</evidence>
<dbReference type="Gene3D" id="3.40.50.11840">
    <property type="entry name" value="Diphthamide synthesis DPH1/DPH2 domain 1"/>
    <property type="match status" value="1"/>
</dbReference>
<dbReference type="EMBL" id="CP000493">
    <property type="protein sequence ID" value="ABM81466.1"/>
    <property type="molecule type" value="Genomic_DNA"/>
</dbReference>
<evidence type="ECO:0000256" key="1">
    <source>
        <dbReference type="ARBA" id="ARBA00001966"/>
    </source>
</evidence>
<keyword evidence="4 10" id="KW-0808">Transferase</keyword>
<dbReference type="SFLD" id="SFLDS00032">
    <property type="entry name" value="Radical_SAM_3-amino-3-carboxyp"/>
    <property type="match status" value="1"/>
</dbReference>
<dbReference type="InterPro" id="IPR042264">
    <property type="entry name" value="DPH1/DPH2_2"/>
</dbReference>
<dbReference type="RefSeq" id="WP_011822784.1">
    <property type="nucleotide sequence ID" value="NC_008818.1"/>
</dbReference>
<evidence type="ECO:0000313" key="12">
    <source>
        <dbReference type="Proteomes" id="UP000002593"/>
    </source>
</evidence>
<dbReference type="EnsemblBacteria" id="ABM81466">
    <property type="protein sequence ID" value="ABM81466"/>
    <property type="gene ID" value="Hbut_1652"/>
</dbReference>
<dbReference type="GO" id="GO:0046872">
    <property type="term" value="F:metal ion binding"/>
    <property type="evidence" value="ECO:0007669"/>
    <property type="project" value="UniProtKB-KW"/>
</dbReference>
<dbReference type="PANTHER" id="PTHR10762:SF1">
    <property type="entry name" value="2-(3-AMINO-3-CARBOXYPROPYL)HISTIDINE SYNTHASE SUBUNIT 1"/>
    <property type="match status" value="1"/>
</dbReference>
<sequence>MSRSSDCVRIVDGYLFDFSKLIEHVRRYGYKRLLLEAPPGMLHLSEKLSSIIAECLGEDIEVIIRLEPVYGSCSTSLQLLSQGFVDAIVHIGHDEYPYPLCMGSRCLYTTPPRVFYVEGEYVGADFSSLATRIVETVKAPTLAIGFPAQHKRLGIRVAELLAKWGVKVKAAARILGCYYQPLVRSNADAYVVIAGGYFHAIGLALALEASKPVYRADPYTGTVENVTGTARRWLAKRYWVIRQAMSADRFGVIVGLLPGQYRPGVVEAVTKLLRRAGKSYRLLYSERLSREYLDNLSPDDYDAFIVTSCPRLAIEDLGDYWKPVLTPGEAFVAITGRLERYRFPW</sequence>
<comment type="cofactor">
    <cofactor evidence="1 10">
        <name>[4Fe-4S] cluster</name>
        <dbReference type="ChEBI" id="CHEBI:49883"/>
    </cofactor>
</comment>
<dbReference type="GO" id="GO:0090560">
    <property type="term" value="F:2-(3-amino-3-carboxypropyl)histidine synthase activity"/>
    <property type="evidence" value="ECO:0007669"/>
    <property type="project" value="UniProtKB-UniRule"/>
</dbReference>
<evidence type="ECO:0000256" key="3">
    <source>
        <dbReference type="ARBA" id="ARBA00012221"/>
    </source>
</evidence>
<dbReference type="InterPro" id="IPR042265">
    <property type="entry name" value="DPH1/DPH2_3"/>
</dbReference>
<dbReference type="Proteomes" id="UP000002593">
    <property type="component" value="Chromosome"/>
</dbReference>
<evidence type="ECO:0000313" key="11">
    <source>
        <dbReference type="EMBL" id="ABM81466.1"/>
    </source>
</evidence>
<reference evidence="11 12" key="1">
    <citation type="journal article" date="2007" name="Archaea">
        <title>The genome of Hyperthermus butylicus: a sulfur-reducing, peptide fermenting, neutrophilic Crenarchaeote growing up to 108 degrees C.</title>
        <authorList>
            <person name="Brugger K."/>
            <person name="Chen L."/>
            <person name="Stark M."/>
            <person name="Zibat A."/>
            <person name="Redder P."/>
            <person name="Ruepp A."/>
            <person name="Awayez M."/>
            <person name="She Q."/>
            <person name="Garrett R.A."/>
            <person name="Klenk H.P."/>
        </authorList>
    </citation>
    <scope>NUCLEOTIDE SEQUENCE [LARGE SCALE GENOMIC DNA]</scope>
    <source>
        <strain evidence="12">DSM 5456 / JCM 9403 / PLM1-5</strain>
    </source>
</reference>
<evidence type="ECO:0000256" key="2">
    <source>
        <dbReference type="ARBA" id="ARBA00005156"/>
    </source>
</evidence>
<comment type="pathway">
    <text evidence="2 10">Protein modification; peptidyl-diphthamide biosynthesis.</text>
</comment>
<keyword evidence="8 10" id="KW-0411">Iron-sulfur</keyword>
<dbReference type="InterPro" id="IPR042263">
    <property type="entry name" value="DPH1/DPH2_1"/>
</dbReference>
<dbReference type="STRING" id="415426.Hbut_1652"/>
<comment type="function">
    <text evidence="10">Catalyzes the first step of diphthamide biosynthesis, i.e. the transfer of the 3-amino-3-carboxypropyl group from S-adenosyl-L-methionine (SAM) to the C2 position of the imidazole ring of the target histidine residue in translation elongation factor 2 (EF-2).</text>
</comment>
<dbReference type="UniPathway" id="UPA00559"/>
<dbReference type="InterPro" id="IPR035435">
    <property type="entry name" value="DPH1/DPH2_euk_archaea"/>
</dbReference>
<keyword evidence="10" id="KW-0004">4Fe-4S</keyword>
<proteinExistence type="inferred from homology"/>
<dbReference type="KEGG" id="hbu:Hbut_1652"/>
<dbReference type="AlphaFoldDB" id="A2BNA5"/>
<keyword evidence="12" id="KW-1185">Reference proteome</keyword>
<keyword evidence="6 10" id="KW-0479">Metal-binding</keyword>
<protein>
    <recommendedName>
        <fullName evidence="3 10">2-(3-amino-3-carboxypropyl)histidine synthase</fullName>
        <ecNumber evidence="3 10">2.5.1.108</ecNumber>
    </recommendedName>
</protein>
<dbReference type="OrthoDB" id="314at2157"/>
<comment type="catalytic activity">
    <reaction evidence="9 10">
        <text>L-histidyl-[translation elongation factor 2] + S-adenosyl-L-methionine = 2-[(3S)-amino-3-carboxypropyl]-L-histidyl-[translation elongation factor 2] + S-methyl-5'-thioadenosine + H(+)</text>
        <dbReference type="Rhea" id="RHEA:36783"/>
        <dbReference type="Rhea" id="RHEA-COMP:9748"/>
        <dbReference type="Rhea" id="RHEA-COMP:9749"/>
        <dbReference type="ChEBI" id="CHEBI:15378"/>
        <dbReference type="ChEBI" id="CHEBI:17509"/>
        <dbReference type="ChEBI" id="CHEBI:29979"/>
        <dbReference type="ChEBI" id="CHEBI:59789"/>
        <dbReference type="ChEBI" id="CHEBI:73995"/>
        <dbReference type="EC" id="2.5.1.108"/>
    </reaction>
</comment>
<dbReference type="GO" id="GO:0051539">
    <property type="term" value="F:4 iron, 4 sulfur cluster binding"/>
    <property type="evidence" value="ECO:0007669"/>
    <property type="project" value="UniProtKB-UniRule"/>
</dbReference>
<gene>
    <name evidence="11" type="ordered locus">Hbut_1652</name>
</gene>
<dbReference type="Pfam" id="PF01866">
    <property type="entry name" value="Diphthamide_syn"/>
    <property type="match status" value="1"/>
</dbReference>
<dbReference type="GO" id="GO:0017183">
    <property type="term" value="P:protein histidyl modification to diphthamide"/>
    <property type="evidence" value="ECO:0007669"/>
    <property type="project" value="UniProtKB-UniRule"/>
</dbReference>
<dbReference type="GeneID" id="4782295"/>
<keyword evidence="5 10" id="KW-0949">S-adenosyl-L-methionine</keyword>
<evidence type="ECO:0000256" key="8">
    <source>
        <dbReference type="ARBA" id="ARBA00023014"/>
    </source>
</evidence>
<dbReference type="FunFam" id="3.40.50.11860:FF:000001">
    <property type="entry name" value="2-(3-amino-3-carboxypropyl)histidine synthase subunit 2"/>
    <property type="match status" value="1"/>
</dbReference>
<dbReference type="PANTHER" id="PTHR10762">
    <property type="entry name" value="DIPHTHAMIDE BIOSYNTHESIS PROTEIN"/>
    <property type="match status" value="1"/>
</dbReference>
<evidence type="ECO:0000256" key="10">
    <source>
        <dbReference type="PIRNR" id="PIRNR004967"/>
    </source>
</evidence>
<dbReference type="InterPro" id="IPR016435">
    <property type="entry name" value="DPH1/DPH2"/>
</dbReference>
<dbReference type="Gene3D" id="3.40.50.11860">
    <property type="entry name" value="Diphthamide synthesis DPH1/DPH2 domain 3"/>
    <property type="match status" value="1"/>
</dbReference>
<dbReference type="eggNOG" id="arCOG04112">
    <property type="taxonomic scope" value="Archaea"/>
</dbReference>
<dbReference type="PIRSF" id="PIRSF004967">
    <property type="entry name" value="DPH1"/>
    <property type="match status" value="1"/>
</dbReference>
<dbReference type="EC" id="2.5.1.108" evidence="3 10"/>
<name>A2BNA5_HYPBU</name>
<organism evidence="11 12">
    <name type="scientific">Hyperthermus butylicus (strain DSM 5456 / JCM 9403 / PLM1-5)</name>
    <dbReference type="NCBI Taxonomy" id="415426"/>
    <lineage>
        <taxon>Archaea</taxon>
        <taxon>Thermoproteota</taxon>
        <taxon>Thermoprotei</taxon>
        <taxon>Desulfurococcales</taxon>
        <taxon>Pyrodictiaceae</taxon>
        <taxon>Hyperthermus</taxon>
    </lineage>
</organism>
<evidence type="ECO:0000256" key="6">
    <source>
        <dbReference type="ARBA" id="ARBA00022723"/>
    </source>
</evidence>
<dbReference type="HOGENOM" id="CLU_037146_0_0_2"/>
<evidence type="ECO:0000256" key="7">
    <source>
        <dbReference type="ARBA" id="ARBA00023004"/>
    </source>
</evidence>
<comment type="similarity">
    <text evidence="10">Belongs to the DPH1/DPH2 family.</text>
</comment>
<accession>A2BNA5</accession>
<keyword evidence="7 10" id="KW-0408">Iron</keyword>
<dbReference type="Gene3D" id="3.40.50.11850">
    <property type="entry name" value="Diphthamide synthesis DPH1/DPH2 domain 2"/>
    <property type="match status" value="1"/>
</dbReference>
<evidence type="ECO:0000256" key="5">
    <source>
        <dbReference type="ARBA" id="ARBA00022691"/>
    </source>
</evidence>
<dbReference type="NCBIfam" id="TIGR00322">
    <property type="entry name" value="diphth2_R"/>
    <property type="match status" value="1"/>
</dbReference>
<evidence type="ECO:0000256" key="9">
    <source>
        <dbReference type="ARBA" id="ARBA00048403"/>
    </source>
</evidence>